<dbReference type="GO" id="GO:0008270">
    <property type="term" value="F:zinc ion binding"/>
    <property type="evidence" value="ECO:0007669"/>
    <property type="project" value="UniProtKB-KW"/>
</dbReference>
<dbReference type="Gene3D" id="3.30.160.60">
    <property type="entry name" value="Classic Zinc Finger"/>
    <property type="match status" value="1"/>
</dbReference>
<keyword evidence="3" id="KW-0863">Zinc-finger</keyword>
<dbReference type="Pfam" id="PF00096">
    <property type="entry name" value="zf-C2H2"/>
    <property type="match status" value="1"/>
</dbReference>
<dbReference type="SUPFAM" id="SSF57667">
    <property type="entry name" value="beta-beta-alpha zinc fingers"/>
    <property type="match status" value="1"/>
</dbReference>
<dbReference type="PROSITE" id="PS50157">
    <property type="entry name" value="ZINC_FINGER_C2H2_2"/>
    <property type="match status" value="1"/>
</dbReference>
<evidence type="ECO:0000256" key="3">
    <source>
        <dbReference type="ARBA" id="ARBA00022771"/>
    </source>
</evidence>
<dbReference type="GO" id="GO:0000981">
    <property type="term" value="F:DNA-binding transcription factor activity, RNA polymerase II-specific"/>
    <property type="evidence" value="ECO:0007669"/>
    <property type="project" value="TreeGrafter"/>
</dbReference>
<evidence type="ECO:0000256" key="1">
    <source>
        <dbReference type="ARBA" id="ARBA00022723"/>
    </source>
</evidence>
<dbReference type="GO" id="GO:0005634">
    <property type="term" value="C:nucleus"/>
    <property type="evidence" value="ECO:0007669"/>
    <property type="project" value="TreeGrafter"/>
</dbReference>
<proteinExistence type="predicted"/>
<dbReference type="PANTHER" id="PTHR24394">
    <property type="entry name" value="ZINC FINGER PROTEIN"/>
    <property type="match status" value="1"/>
</dbReference>
<evidence type="ECO:0000256" key="4">
    <source>
        <dbReference type="ARBA" id="ARBA00022833"/>
    </source>
</evidence>
<sequence>MELIGTNNLAISTTNYFCKKCQYKTSNKYYFSKHLRTPKHLMELNGTAKSARKSLLYNCELCGFSTNNKHNFTRHKMTPKHLTTANLAKRATKTTNSRAGNKYECEDCGKQYKYQSGLWKHKQKCNIYMQSCSNTENTIIQSDNELIKIIMEENAKLHEDIRTLIPKIGNNNSTNSNNQSFNINFFLNETCKDAMNMKDFIENIKLTLENVIYASKNGVLDSSRKLIVQGLQDLELTERPIHCTDVKKNTMYIKDEGLWNMDKENENLKKILQNVSVKHMKGISEWIINNPYYMNTEGGQQEYVQMVKNITQDISGCKRDYKLTIKNICEETLVD</sequence>
<reference evidence="6" key="1">
    <citation type="journal article" date="2020" name="Nature">
        <title>Giant virus diversity and host interactions through global metagenomics.</title>
        <authorList>
            <person name="Schulz F."/>
            <person name="Roux S."/>
            <person name="Paez-Espino D."/>
            <person name="Jungbluth S."/>
            <person name="Walsh D.A."/>
            <person name="Denef V.J."/>
            <person name="McMahon K.D."/>
            <person name="Konstantinidis K.T."/>
            <person name="Eloe-Fadrosh E.A."/>
            <person name="Kyrpides N.C."/>
            <person name="Woyke T."/>
        </authorList>
    </citation>
    <scope>NUCLEOTIDE SEQUENCE</scope>
    <source>
        <strain evidence="6">GVMAG-M-3300020166-5</strain>
    </source>
</reference>
<dbReference type="EMBL" id="MN739284">
    <property type="protein sequence ID" value="QHS97031.1"/>
    <property type="molecule type" value="Genomic_DNA"/>
</dbReference>
<evidence type="ECO:0000259" key="5">
    <source>
        <dbReference type="PROSITE" id="PS50157"/>
    </source>
</evidence>
<dbReference type="InterPro" id="IPR013087">
    <property type="entry name" value="Znf_C2H2_type"/>
</dbReference>
<keyword evidence="1" id="KW-0479">Metal-binding</keyword>
<name>A0A6C0BYY4_9ZZZZ</name>
<dbReference type="SMART" id="SM00355">
    <property type="entry name" value="ZnF_C2H2"/>
    <property type="match status" value="3"/>
</dbReference>
<accession>A0A6C0BYY4</accession>
<dbReference type="AlphaFoldDB" id="A0A6C0BYY4"/>
<organism evidence="6">
    <name type="scientific">viral metagenome</name>
    <dbReference type="NCBI Taxonomy" id="1070528"/>
    <lineage>
        <taxon>unclassified sequences</taxon>
        <taxon>metagenomes</taxon>
        <taxon>organismal metagenomes</taxon>
    </lineage>
</organism>
<dbReference type="InterPro" id="IPR036236">
    <property type="entry name" value="Znf_C2H2_sf"/>
</dbReference>
<keyword evidence="4" id="KW-0862">Zinc</keyword>
<evidence type="ECO:0000256" key="2">
    <source>
        <dbReference type="ARBA" id="ARBA00022737"/>
    </source>
</evidence>
<evidence type="ECO:0000313" key="6">
    <source>
        <dbReference type="EMBL" id="QHS97031.1"/>
    </source>
</evidence>
<feature type="domain" description="C2H2-type" evidence="5">
    <location>
        <begin position="103"/>
        <end position="123"/>
    </location>
</feature>
<dbReference type="PANTHER" id="PTHR24394:SF44">
    <property type="entry name" value="ZINC FINGER PROTEIN 271-LIKE"/>
    <property type="match status" value="1"/>
</dbReference>
<protein>
    <recommendedName>
        <fullName evidence="5">C2H2-type domain-containing protein</fullName>
    </recommendedName>
</protein>
<keyword evidence="2" id="KW-0677">Repeat</keyword>